<feature type="non-terminal residue" evidence="2">
    <location>
        <position position="145"/>
    </location>
</feature>
<evidence type="ECO:0000259" key="1">
    <source>
        <dbReference type="PROSITE" id="PS50095"/>
    </source>
</evidence>
<dbReference type="EMBL" id="NXGE01000062">
    <property type="protein sequence ID" value="PRM91187.1"/>
    <property type="molecule type" value="Genomic_DNA"/>
</dbReference>
<evidence type="ECO:0000313" key="3">
    <source>
        <dbReference type="Proteomes" id="UP000238281"/>
    </source>
</evidence>
<sequence length="145" mass="14955">TVSVTLSGHDFRDGETVTVTLSDGTTVEFTENGSKDATFTFDADSDSIEEAASTSAINATVSSDEGTIENPVVNAGELTVTDSEDTTTVTVGDASVNEDASSATVSVTLSGHDFRDGETVTVTLSDGTTVEFTENGSKDATFTFD</sequence>
<proteinExistence type="predicted"/>
<dbReference type="InterPro" id="IPR001024">
    <property type="entry name" value="PLAT/LH2_dom"/>
</dbReference>
<dbReference type="AlphaFoldDB" id="A0A2S9SX62"/>
<dbReference type="PROSITE" id="PS50095">
    <property type="entry name" value="PLAT"/>
    <property type="match status" value="1"/>
</dbReference>
<organism evidence="2 3">
    <name type="scientific">Aliarcobacter cryaerophilus</name>
    <dbReference type="NCBI Taxonomy" id="28198"/>
    <lineage>
        <taxon>Bacteria</taxon>
        <taxon>Pseudomonadati</taxon>
        <taxon>Campylobacterota</taxon>
        <taxon>Epsilonproteobacteria</taxon>
        <taxon>Campylobacterales</taxon>
        <taxon>Arcobacteraceae</taxon>
        <taxon>Aliarcobacter</taxon>
    </lineage>
</organism>
<evidence type="ECO:0000313" key="2">
    <source>
        <dbReference type="EMBL" id="PRM91187.1"/>
    </source>
</evidence>
<dbReference type="Proteomes" id="UP000238281">
    <property type="component" value="Unassembled WGS sequence"/>
</dbReference>
<feature type="domain" description="PLAT" evidence="1">
    <location>
        <begin position="83"/>
        <end position="145"/>
    </location>
</feature>
<dbReference type="RefSeq" id="WP_165786984.1">
    <property type="nucleotide sequence ID" value="NZ_NXGE01000062.1"/>
</dbReference>
<comment type="caution">
    <text evidence="2">The sequence shown here is derived from an EMBL/GenBank/DDBJ whole genome shotgun (WGS) entry which is preliminary data.</text>
</comment>
<name>A0A2S9SX62_9BACT</name>
<gene>
    <name evidence="2" type="ORF">CJ673_11695</name>
</gene>
<reference evidence="2 3" key="1">
    <citation type="submission" date="2017-09" db="EMBL/GenBank/DDBJ databases">
        <title>Reassesment of A. cryaerophilus.</title>
        <authorList>
            <person name="Perez-Cataluna A."/>
            <person name="Collado L."/>
            <person name="Salgado O."/>
            <person name="Lefinanco V."/>
            <person name="Figueras M.J."/>
        </authorList>
    </citation>
    <scope>NUCLEOTIDE SEQUENCE [LARGE SCALE GENOMIC DNA]</scope>
    <source>
        <strain evidence="2 3">LMG 10210</strain>
    </source>
</reference>
<feature type="non-terminal residue" evidence="2">
    <location>
        <position position="1"/>
    </location>
</feature>
<accession>A0A2S9SX62</accession>
<protein>
    <recommendedName>
        <fullName evidence="1">PLAT domain-containing protein</fullName>
    </recommendedName>
</protein>